<gene>
    <name evidence="1" type="ORF">FC23_GL000245</name>
</gene>
<dbReference type="Pfam" id="PF13596">
    <property type="entry name" value="PAS_10"/>
    <property type="match status" value="1"/>
</dbReference>
<dbReference type="OrthoDB" id="9769774at2"/>
<dbReference type="Proteomes" id="UP000051931">
    <property type="component" value="Unassembled WGS sequence"/>
</dbReference>
<evidence type="ECO:0000313" key="2">
    <source>
        <dbReference type="Proteomes" id="UP000051931"/>
    </source>
</evidence>
<evidence type="ECO:0008006" key="3">
    <source>
        <dbReference type="Google" id="ProtNLM"/>
    </source>
</evidence>
<dbReference type="STRING" id="1122152.GCA_000425905_00434"/>
<dbReference type="RefSeq" id="WP_034538053.1">
    <property type="nucleotide sequence ID" value="NZ_AUEI01000004.1"/>
</dbReference>
<keyword evidence="2" id="KW-1185">Reference proteome</keyword>
<dbReference type="SUPFAM" id="SSF55785">
    <property type="entry name" value="PYP-like sensor domain (PAS domain)"/>
    <property type="match status" value="1"/>
</dbReference>
<dbReference type="AlphaFoldDB" id="A0A0R1S4M5"/>
<dbReference type="InterPro" id="IPR035965">
    <property type="entry name" value="PAS-like_dom_sf"/>
</dbReference>
<dbReference type="PATRIC" id="fig|1122152.4.peg.248"/>
<comment type="caution">
    <text evidence="1">The sequence shown here is derived from an EMBL/GenBank/DDBJ whole genome shotgun (WGS) entry which is preliminary data.</text>
</comment>
<protein>
    <recommendedName>
        <fullName evidence="3">PAS domain S-box protein</fullName>
    </recommendedName>
</protein>
<reference evidence="1 2" key="1">
    <citation type="journal article" date="2015" name="Genome Announc.">
        <title>Expanding the biotechnology potential of lactobacilli through comparative genomics of 213 strains and associated genera.</title>
        <authorList>
            <person name="Sun Z."/>
            <person name="Harris H.M."/>
            <person name="McCann A."/>
            <person name="Guo C."/>
            <person name="Argimon S."/>
            <person name="Zhang W."/>
            <person name="Yang X."/>
            <person name="Jeffery I.B."/>
            <person name="Cooney J.C."/>
            <person name="Kagawa T.F."/>
            <person name="Liu W."/>
            <person name="Song Y."/>
            <person name="Salvetti E."/>
            <person name="Wrobel A."/>
            <person name="Rasinkangas P."/>
            <person name="Parkhill J."/>
            <person name="Rea M.C."/>
            <person name="O'Sullivan O."/>
            <person name="Ritari J."/>
            <person name="Douillard F.P."/>
            <person name="Paul Ross R."/>
            <person name="Yang R."/>
            <person name="Briner A.E."/>
            <person name="Felis G.E."/>
            <person name="de Vos W.M."/>
            <person name="Barrangou R."/>
            <person name="Klaenhammer T.R."/>
            <person name="Caufield P.W."/>
            <person name="Cui Y."/>
            <person name="Zhang H."/>
            <person name="O'Toole P.W."/>
        </authorList>
    </citation>
    <scope>NUCLEOTIDE SEQUENCE [LARGE SCALE GENOMIC DNA]</scope>
    <source>
        <strain evidence="1 2">DSM 15354</strain>
    </source>
</reference>
<organism evidence="1 2">
    <name type="scientific">Lactobacillus psittaci DSM 15354</name>
    <dbReference type="NCBI Taxonomy" id="1122152"/>
    <lineage>
        <taxon>Bacteria</taxon>
        <taxon>Bacillati</taxon>
        <taxon>Bacillota</taxon>
        <taxon>Bacilli</taxon>
        <taxon>Lactobacillales</taxon>
        <taxon>Lactobacillaceae</taxon>
        <taxon>Lactobacillus</taxon>
    </lineage>
</organism>
<dbReference type="eggNOG" id="COG2461">
    <property type="taxonomic scope" value="Bacteria"/>
</dbReference>
<evidence type="ECO:0000313" key="1">
    <source>
        <dbReference type="EMBL" id="KRL63997.1"/>
    </source>
</evidence>
<dbReference type="Gene3D" id="3.30.450.20">
    <property type="entry name" value="PAS domain"/>
    <property type="match status" value="1"/>
</dbReference>
<accession>A0A0R1S4M5</accession>
<name>A0A0R1S4M5_9LACO</name>
<dbReference type="EMBL" id="AZFB01000001">
    <property type="protein sequence ID" value="KRL63997.1"/>
    <property type="molecule type" value="Genomic_DNA"/>
</dbReference>
<sequence length="147" mass="16828">MEEETDMNKDINLIGGHLSIDQLNAIFKTIPQEFDVLDENDTVVWSSMNTNRIFPRTEADIGKSVFEVHPGHSQKAVKAVLKQMHDGKRKSLSINITKNKMPINISFYSLHNEAGKYIGCVEVTQAVKDYQVKGSKWHNLIQLFFHR</sequence>
<proteinExistence type="predicted"/>